<feature type="region of interest" description="Disordered" evidence="12">
    <location>
        <begin position="958"/>
        <end position="1018"/>
    </location>
</feature>
<evidence type="ECO:0000256" key="9">
    <source>
        <dbReference type="ARBA" id="ARBA00023306"/>
    </source>
</evidence>
<evidence type="ECO:0000256" key="8">
    <source>
        <dbReference type="ARBA" id="ARBA00023242"/>
    </source>
</evidence>
<dbReference type="GO" id="GO:0051301">
    <property type="term" value="P:cell division"/>
    <property type="evidence" value="ECO:0007669"/>
    <property type="project" value="UniProtKB-KW"/>
</dbReference>
<feature type="compositionally biased region" description="Basic and acidic residues" evidence="12">
    <location>
        <begin position="467"/>
        <end position="490"/>
    </location>
</feature>
<dbReference type="Proteomes" id="UP001445335">
    <property type="component" value="Unassembled WGS sequence"/>
</dbReference>
<dbReference type="GO" id="GO:0003677">
    <property type="term" value="F:DNA binding"/>
    <property type="evidence" value="ECO:0007669"/>
    <property type="project" value="TreeGrafter"/>
</dbReference>
<evidence type="ECO:0000256" key="3">
    <source>
        <dbReference type="ARBA" id="ARBA00005597"/>
    </source>
</evidence>
<proteinExistence type="inferred from homology"/>
<feature type="region of interest" description="Disordered" evidence="12">
    <location>
        <begin position="466"/>
        <end position="490"/>
    </location>
</feature>
<evidence type="ECO:0000256" key="11">
    <source>
        <dbReference type="SAM" id="Coils"/>
    </source>
</evidence>
<reference evidence="14 15" key="1">
    <citation type="journal article" date="2024" name="Nat. Commun.">
        <title>Phylogenomics reveals the evolutionary origins of lichenization in chlorophyte algae.</title>
        <authorList>
            <person name="Puginier C."/>
            <person name="Libourel C."/>
            <person name="Otte J."/>
            <person name="Skaloud P."/>
            <person name="Haon M."/>
            <person name="Grisel S."/>
            <person name="Petersen M."/>
            <person name="Berrin J.G."/>
            <person name="Delaux P.M."/>
            <person name="Dal Grande F."/>
            <person name="Keller J."/>
        </authorList>
    </citation>
    <scope>NUCLEOTIDE SEQUENCE [LARGE SCALE GENOMIC DNA]</scope>
    <source>
        <strain evidence="14 15">SAG 245.80</strain>
    </source>
</reference>
<evidence type="ECO:0000256" key="4">
    <source>
        <dbReference type="ARBA" id="ARBA00022454"/>
    </source>
</evidence>
<evidence type="ECO:0000256" key="12">
    <source>
        <dbReference type="SAM" id="MobiDB-lite"/>
    </source>
</evidence>
<feature type="compositionally biased region" description="Low complexity" evidence="12">
    <location>
        <begin position="993"/>
        <end position="1002"/>
    </location>
</feature>
<dbReference type="Pfam" id="PF06470">
    <property type="entry name" value="SMC_hinge"/>
    <property type="match status" value="1"/>
</dbReference>
<feature type="coiled-coil region" evidence="11">
    <location>
        <begin position="737"/>
        <end position="912"/>
    </location>
</feature>
<dbReference type="GO" id="GO:0005634">
    <property type="term" value="C:nucleus"/>
    <property type="evidence" value="ECO:0007669"/>
    <property type="project" value="UniProtKB-SubCell"/>
</dbReference>
<comment type="similarity">
    <text evidence="3">Belongs to the SMC family. SMC1 subfamily.</text>
</comment>
<keyword evidence="15" id="KW-1185">Reference proteome</keyword>
<evidence type="ECO:0000256" key="1">
    <source>
        <dbReference type="ARBA" id="ARBA00004123"/>
    </source>
</evidence>
<dbReference type="GO" id="GO:0016887">
    <property type="term" value="F:ATP hydrolysis activity"/>
    <property type="evidence" value="ECO:0007669"/>
    <property type="project" value="InterPro"/>
</dbReference>
<comment type="caution">
    <text evidence="14">The sequence shown here is derived from an EMBL/GenBank/DDBJ whole genome shotgun (WGS) entry which is preliminary data.</text>
</comment>
<dbReference type="Pfam" id="PF02463">
    <property type="entry name" value="SMC_N"/>
    <property type="match status" value="1"/>
</dbReference>
<dbReference type="InterPro" id="IPR027417">
    <property type="entry name" value="P-loop_NTPase"/>
</dbReference>
<feature type="compositionally biased region" description="Acidic residues" evidence="12">
    <location>
        <begin position="971"/>
        <end position="992"/>
    </location>
</feature>
<dbReference type="InterPro" id="IPR036277">
    <property type="entry name" value="SMC_hinge_sf"/>
</dbReference>
<dbReference type="SUPFAM" id="SSF75553">
    <property type="entry name" value="Smc hinge domain"/>
    <property type="match status" value="1"/>
</dbReference>
<dbReference type="PANTHER" id="PTHR18937:SF12">
    <property type="entry name" value="STRUCTURAL MAINTENANCE OF CHROMOSOMES PROTEIN"/>
    <property type="match status" value="1"/>
</dbReference>
<dbReference type="Gene3D" id="3.40.50.300">
    <property type="entry name" value="P-loop containing nucleotide triphosphate hydrolases"/>
    <property type="match status" value="2"/>
</dbReference>
<keyword evidence="5" id="KW-0132">Cell division</keyword>
<evidence type="ECO:0000256" key="7">
    <source>
        <dbReference type="ARBA" id="ARBA00023054"/>
    </source>
</evidence>
<dbReference type="SMART" id="SM00968">
    <property type="entry name" value="SMC_hinge"/>
    <property type="match status" value="1"/>
</dbReference>
<dbReference type="Gene3D" id="1.20.1060.20">
    <property type="match status" value="1"/>
</dbReference>
<dbReference type="GO" id="GO:0005524">
    <property type="term" value="F:ATP binding"/>
    <property type="evidence" value="ECO:0007669"/>
    <property type="project" value="InterPro"/>
</dbReference>
<evidence type="ECO:0000256" key="6">
    <source>
        <dbReference type="ARBA" id="ARBA00022776"/>
    </source>
</evidence>
<evidence type="ECO:0000313" key="14">
    <source>
        <dbReference type="EMBL" id="KAK9841029.1"/>
    </source>
</evidence>
<dbReference type="Gene3D" id="3.30.70.1620">
    <property type="match status" value="1"/>
</dbReference>
<dbReference type="InterPro" id="IPR024704">
    <property type="entry name" value="SMC"/>
</dbReference>
<keyword evidence="6" id="KW-0498">Mitosis</keyword>
<dbReference type="InterPro" id="IPR010935">
    <property type="entry name" value="SMC_hinge"/>
</dbReference>
<evidence type="ECO:0000259" key="13">
    <source>
        <dbReference type="SMART" id="SM00968"/>
    </source>
</evidence>
<sequence>MEKPNGHAEIPQGRVLHLEVESFKSYQGHQLIGPFRDFTAIVGPNGSGKSNLMDAISFVLGVRTAHLRGSLRELLYSNSEGGSADDRPRRGQVKLVFETGEGVEVAFARVIVPSSSSAEAYISQYRIDDREVRWDAYNTRLQSYGILVQARNFLVFQGDIESVAAKSPKELTTLFEQISGSEAFRADYNRLSTAKDAAEEAVGLAFSRKKLVAQEKRQKKEQKEEAEKHLQMRRELEEFKAQYFLWQLLCIEGDARRARAEAARRRADAEKADEGLDGVEREVAAKRKQAAGINKQRALLERKVAKRRAEVEKKNPHAVKVKEEASRLRKRLAAAKKDTVEQEAKAKAHADTLAKLQADLDNVVAAQAALEERVRAEAREGEVRLTDEQQAEFSRIEMQAGASTASLDSKLRTLKAKQEASELQLRPANDATAAVAERLAQLASERTALEEHRTATALELQNAKAALETRRTERSKLQDEARRSGALRDKYTKDLGAAEDALKEAKADRKESERDRRLAAAVDQLKRNIVGVHGRMTQLAKVTEGRFQLAMAVVLGRDIDSVIVDTEATAHACVEWLRRNGEPPLTFYPLATVRAKPVNERLRALGGTVRLALDLLDFPPELARAYQAACANTLVCDTVKEAKRLAYMGPERHKVVALDGTMIAKAGLITGGITGNEAARASRWEDHALDRLKARRDELVRELEALPEEREARSREERLASEVAGLERSVQYKTADLSSTEAKMGKLADEAAALEADAARREPGIAKLRRDVDVMRAKAAAMQTRMDEIEGKIFEAFSAKVGVDNIRKHMKDHEKEREKLNLERHELATQASRVNSQLEYEKRRDSGAAVKAAKAEAKRLAAALAKLEAEVAAADTAAAELEAELAAERTEMGELRRRAEEVEMEGAELRRAATARQAAGAQARGAIESAAAALEALAARRKDVLSAAAMEQVKLPRKRLGAKRRRADNAEEKEDAEEDEDGDEAEAEEEETAVAAARPGSSRGRGREGGKKAETQLDFSALKRSHVAAASASAAERDALDAELRAAVEARAGELARAAPNLKAVEQFDAVRERERKEDGALAAARKSARATVEAFDAVRQRRYDTFMAAFDAVKDAIDGIFKELTRSATHPMGGRAFLSLESTEEPFLAGVKFTAMPPTKRYRDMEQLSGGEKTVAALALLFAIHAFQPSPFFVLDEIDAALDATNVARVARYIQSHTRPAGDGDDEGFDPNPDAVLDPVARRRAPRQRFQSIVISLKDTFYEKADALIGVSRDADSGASTILTFDLSPFAE</sequence>
<comment type="subcellular location">
    <subcellularLocation>
        <location evidence="2">Chromosome</location>
    </subcellularLocation>
    <subcellularLocation>
        <location evidence="1 10">Nucleus</location>
    </subcellularLocation>
</comment>
<dbReference type="PIRSF" id="PIRSF005719">
    <property type="entry name" value="SMC"/>
    <property type="match status" value="1"/>
</dbReference>
<dbReference type="InterPro" id="IPR003395">
    <property type="entry name" value="RecF/RecN/SMC_N"/>
</dbReference>
<dbReference type="PANTHER" id="PTHR18937">
    <property type="entry name" value="STRUCTURAL MAINTENANCE OF CHROMOSOMES SMC FAMILY MEMBER"/>
    <property type="match status" value="1"/>
</dbReference>
<evidence type="ECO:0000256" key="10">
    <source>
        <dbReference type="PIRNR" id="PIRNR005719"/>
    </source>
</evidence>
<feature type="coiled-coil region" evidence="11">
    <location>
        <begin position="209"/>
        <end position="242"/>
    </location>
</feature>
<feature type="coiled-coil region" evidence="11">
    <location>
        <begin position="269"/>
        <end position="373"/>
    </location>
</feature>
<evidence type="ECO:0000313" key="15">
    <source>
        <dbReference type="Proteomes" id="UP001445335"/>
    </source>
</evidence>
<accession>A0AAW1S5K2</accession>
<gene>
    <name evidence="14" type="ORF">WJX81_006481</name>
</gene>
<protein>
    <recommendedName>
        <fullName evidence="10">Structural maintenance of chromosomes protein</fullName>
    </recommendedName>
</protein>
<organism evidence="14 15">
    <name type="scientific">Elliptochloris bilobata</name>
    <dbReference type="NCBI Taxonomy" id="381761"/>
    <lineage>
        <taxon>Eukaryota</taxon>
        <taxon>Viridiplantae</taxon>
        <taxon>Chlorophyta</taxon>
        <taxon>core chlorophytes</taxon>
        <taxon>Trebouxiophyceae</taxon>
        <taxon>Trebouxiophyceae incertae sedis</taxon>
        <taxon>Elliptochloris clade</taxon>
        <taxon>Elliptochloris</taxon>
    </lineage>
</organism>
<keyword evidence="4" id="KW-0158">Chromosome</keyword>
<keyword evidence="8 10" id="KW-0539">Nucleus</keyword>
<dbReference type="InterPro" id="IPR028468">
    <property type="entry name" value="Smc1_ABC"/>
</dbReference>
<dbReference type="CDD" id="cd03275">
    <property type="entry name" value="ABC_SMC1_euk"/>
    <property type="match status" value="1"/>
</dbReference>
<keyword evidence="7 11" id="KW-0175">Coiled coil</keyword>
<dbReference type="EMBL" id="JALJOU010000011">
    <property type="protein sequence ID" value="KAK9841029.1"/>
    <property type="molecule type" value="Genomic_DNA"/>
</dbReference>
<feature type="domain" description="SMC hinge" evidence="13">
    <location>
        <begin position="530"/>
        <end position="646"/>
    </location>
</feature>
<name>A0AAW1S5K2_9CHLO</name>
<feature type="compositionally biased region" description="Basic and acidic residues" evidence="12">
    <location>
        <begin position="1005"/>
        <end position="1015"/>
    </location>
</feature>
<dbReference type="SUPFAM" id="SSF52540">
    <property type="entry name" value="P-loop containing nucleoside triphosphate hydrolases"/>
    <property type="match status" value="1"/>
</dbReference>
<dbReference type="GO" id="GO:0008278">
    <property type="term" value="C:cohesin complex"/>
    <property type="evidence" value="ECO:0007669"/>
    <property type="project" value="InterPro"/>
</dbReference>
<keyword evidence="9" id="KW-0131">Cell cycle</keyword>
<evidence type="ECO:0000256" key="5">
    <source>
        <dbReference type="ARBA" id="ARBA00022618"/>
    </source>
</evidence>
<dbReference type="GO" id="GO:0007062">
    <property type="term" value="P:sister chromatid cohesion"/>
    <property type="evidence" value="ECO:0007669"/>
    <property type="project" value="InterPro"/>
</dbReference>
<evidence type="ECO:0000256" key="2">
    <source>
        <dbReference type="ARBA" id="ARBA00004286"/>
    </source>
</evidence>
<feature type="region of interest" description="Disordered" evidence="12">
    <location>
        <begin position="1219"/>
        <end position="1242"/>
    </location>
</feature>